<comment type="caution">
    <text evidence="5">The sequence shown here is derived from an EMBL/GenBank/DDBJ whole genome shotgun (WGS) entry which is preliminary data.</text>
</comment>
<evidence type="ECO:0000259" key="4">
    <source>
        <dbReference type="PROSITE" id="PS50893"/>
    </source>
</evidence>
<dbReference type="Pfam" id="PF12399">
    <property type="entry name" value="BCA_ABC_TP_C"/>
    <property type="match status" value="1"/>
</dbReference>
<protein>
    <submittedName>
        <fullName evidence="5">ATP-binding cassette domain-containing protein</fullName>
    </submittedName>
</protein>
<dbReference type="InterPro" id="IPR051120">
    <property type="entry name" value="ABC_AA/LPS_Transport"/>
</dbReference>
<organism evidence="5 6">
    <name type="scientific">Hoeflea poritis</name>
    <dbReference type="NCBI Taxonomy" id="2993659"/>
    <lineage>
        <taxon>Bacteria</taxon>
        <taxon>Pseudomonadati</taxon>
        <taxon>Pseudomonadota</taxon>
        <taxon>Alphaproteobacteria</taxon>
        <taxon>Hyphomicrobiales</taxon>
        <taxon>Rhizobiaceae</taxon>
        <taxon>Hoeflea</taxon>
    </lineage>
</organism>
<dbReference type="Proteomes" id="UP001148313">
    <property type="component" value="Unassembled WGS sequence"/>
</dbReference>
<evidence type="ECO:0000313" key="6">
    <source>
        <dbReference type="Proteomes" id="UP001148313"/>
    </source>
</evidence>
<gene>
    <name evidence="5" type="ORF">OOZ53_06195</name>
</gene>
<accession>A0ABT4VJP5</accession>
<dbReference type="InterPro" id="IPR003439">
    <property type="entry name" value="ABC_transporter-like_ATP-bd"/>
</dbReference>
<keyword evidence="6" id="KW-1185">Reference proteome</keyword>
<evidence type="ECO:0000256" key="3">
    <source>
        <dbReference type="ARBA" id="ARBA00022840"/>
    </source>
</evidence>
<dbReference type="PANTHER" id="PTHR45772">
    <property type="entry name" value="CONSERVED COMPONENT OF ABC TRANSPORTER FOR NATURAL AMINO ACIDS-RELATED"/>
    <property type="match status" value="1"/>
</dbReference>
<dbReference type="InterPro" id="IPR027417">
    <property type="entry name" value="P-loop_NTPase"/>
</dbReference>
<reference evidence="5" key="1">
    <citation type="submission" date="2022-11" db="EMBL/GenBank/DDBJ databases">
        <title>Hoeflea poritis sp. nov., isolated from scleractinian coral Porites lutea.</title>
        <authorList>
            <person name="Zhang G."/>
            <person name="Wei Q."/>
            <person name="Cai L."/>
        </authorList>
    </citation>
    <scope>NUCLEOTIDE SEQUENCE</scope>
    <source>
        <strain evidence="5">E7-10</strain>
    </source>
</reference>
<name>A0ABT4VJP5_9HYPH</name>
<dbReference type="GO" id="GO:0005524">
    <property type="term" value="F:ATP binding"/>
    <property type="evidence" value="ECO:0007669"/>
    <property type="project" value="UniProtKB-KW"/>
</dbReference>
<evidence type="ECO:0000313" key="5">
    <source>
        <dbReference type="EMBL" id="MDA4844932.1"/>
    </source>
</evidence>
<evidence type="ECO:0000256" key="2">
    <source>
        <dbReference type="ARBA" id="ARBA00022741"/>
    </source>
</evidence>
<keyword evidence="3 5" id="KW-0067">ATP-binding</keyword>
<dbReference type="PROSITE" id="PS50893">
    <property type="entry name" value="ABC_TRANSPORTER_2"/>
    <property type="match status" value="1"/>
</dbReference>
<dbReference type="SUPFAM" id="SSF52540">
    <property type="entry name" value="P-loop containing nucleoside triphosphate hydrolases"/>
    <property type="match status" value="1"/>
</dbReference>
<proteinExistence type="predicted"/>
<dbReference type="EMBL" id="JAPJZH010000003">
    <property type="protein sequence ID" value="MDA4844932.1"/>
    <property type="molecule type" value="Genomic_DNA"/>
</dbReference>
<dbReference type="Gene3D" id="3.40.50.300">
    <property type="entry name" value="P-loop containing nucleotide triphosphate hydrolases"/>
    <property type="match status" value="1"/>
</dbReference>
<dbReference type="InterPro" id="IPR003593">
    <property type="entry name" value="AAA+_ATPase"/>
</dbReference>
<dbReference type="Pfam" id="PF00005">
    <property type="entry name" value="ABC_tran"/>
    <property type="match status" value="1"/>
</dbReference>
<feature type="domain" description="ABC transporter" evidence="4">
    <location>
        <begin position="5"/>
        <end position="242"/>
    </location>
</feature>
<dbReference type="PANTHER" id="PTHR45772:SF2">
    <property type="entry name" value="ABC TRANSPORTER ATP-BINDING PROTEIN"/>
    <property type="match status" value="1"/>
</dbReference>
<keyword evidence="2" id="KW-0547">Nucleotide-binding</keyword>
<keyword evidence="1" id="KW-0813">Transport</keyword>
<evidence type="ECO:0000256" key="1">
    <source>
        <dbReference type="ARBA" id="ARBA00022448"/>
    </source>
</evidence>
<dbReference type="SMART" id="SM00382">
    <property type="entry name" value="AAA"/>
    <property type="match status" value="1"/>
</dbReference>
<dbReference type="InterPro" id="IPR032823">
    <property type="entry name" value="BCA_ABC_TP_C"/>
</dbReference>
<dbReference type="RefSeq" id="WP_271088479.1">
    <property type="nucleotide sequence ID" value="NZ_JAPJZH010000003.1"/>
</dbReference>
<sequence>MSYPLELKDVVKRFGGLTATNHMSFEVNDGESLGLIGPNGAGKTTIFSLIMGEHRQTSGEILCNGEDISSLPTYARIGRGVCRTYQIPRPFSEMDVLENIRLGLMPNNLWQMLTRNPDRYREIELALSVGFSEDDLHRHPAELSMGDLRKLELARTLATDPSIMLLDEVFAGLTAGEIAQIAELINKKRAEGMTLIIVSHDLRSLEPLIDRAIAMNHGSIVAEGSFAKVMADPDVRASYLGGE</sequence>